<gene>
    <name evidence="3" type="ORF">LY89DRAFT_775143</name>
</gene>
<evidence type="ECO:0000313" key="4">
    <source>
        <dbReference type="Proteomes" id="UP000070700"/>
    </source>
</evidence>
<dbReference type="GO" id="GO:0016651">
    <property type="term" value="F:oxidoreductase activity, acting on NAD(P)H"/>
    <property type="evidence" value="ECO:0007669"/>
    <property type="project" value="InterPro"/>
</dbReference>
<sequence length="245" mass="25831">MSVTYTRMSKVPTHLTAVFVAKGKPFELQSRPTPKAGPSKLLIAVKLVALSPEDHIMRSQGFFVPSYPAILGFDISDLVLEVGDDVPTGTTDDGTGLFFQPGITRVAAYSVGFWKFGDQDYGSLPRTVLCSLAACCDKDSSFAAVYATAGLANAKYVASLGADRVFDYRDLQVVDAIVSAAMGDGVVIRQCFLAMGELAPCQAVLKAFLGGDGHGEKKKAKIGSVSSILPGAEVVIGVEAIFVQP</sequence>
<dbReference type="STRING" id="149040.A0A194XFJ2"/>
<dbReference type="Gene3D" id="3.40.50.720">
    <property type="entry name" value="NAD(P)-binding Rossmann-like Domain"/>
    <property type="match status" value="1"/>
</dbReference>
<organism evidence="3 4">
    <name type="scientific">Mollisia scopiformis</name>
    <name type="common">Conifer needle endophyte fungus</name>
    <name type="synonym">Phialocephala scopiformis</name>
    <dbReference type="NCBI Taxonomy" id="149040"/>
    <lineage>
        <taxon>Eukaryota</taxon>
        <taxon>Fungi</taxon>
        <taxon>Dikarya</taxon>
        <taxon>Ascomycota</taxon>
        <taxon>Pezizomycotina</taxon>
        <taxon>Leotiomycetes</taxon>
        <taxon>Helotiales</taxon>
        <taxon>Mollisiaceae</taxon>
        <taxon>Mollisia</taxon>
    </lineage>
</organism>
<reference evidence="3 4" key="1">
    <citation type="submission" date="2015-10" db="EMBL/GenBank/DDBJ databases">
        <title>Full genome of DAOMC 229536 Phialocephala scopiformis, a fungal endophyte of spruce producing the potent anti-insectan compound rugulosin.</title>
        <authorList>
            <consortium name="DOE Joint Genome Institute"/>
            <person name="Walker A.K."/>
            <person name="Frasz S.L."/>
            <person name="Seifert K.A."/>
            <person name="Miller J.D."/>
            <person name="Mondo S.J."/>
            <person name="Labutti K."/>
            <person name="Lipzen A."/>
            <person name="Dockter R."/>
            <person name="Kennedy M."/>
            <person name="Grigoriev I.V."/>
            <person name="Spatafora J.W."/>
        </authorList>
    </citation>
    <scope>NUCLEOTIDE SEQUENCE [LARGE SCALE GENOMIC DNA]</scope>
    <source>
        <strain evidence="3 4">CBS 120377</strain>
    </source>
</reference>
<dbReference type="Gene3D" id="3.90.180.10">
    <property type="entry name" value="Medium-chain alcohol dehydrogenases, catalytic domain"/>
    <property type="match status" value="1"/>
</dbReference>
<proteinExistence type="inferred from homology"/>
<keyword evidence="4" id="KW-1185">Reference proteome</keyword>
<dbReference type="OrthoDB" id="10257049at2759"/>
<dbReference type="InParanoid" id="A0A194XFJ2"/>
<dbReference type="InterPro" id="IPR047122">
    <property type="entry name" value="Trans-enoyl_RdTase-like"/>
</dbReference>
<dbReference type="EMBL" id="KQ947412">
    <property type="protein sequence ID" value="KUJ18916.1"/>
    <property type="molecule type" value="Genomic_DNA"/>
</dbReference>
<dbReference type="InterPro" id="IPR011032">
    <property type="entry name" value="GroES-like_sf"/>
</dbReference>
<dbReference type="RefSeq" id="XP_018073271.1">
    <property type="nucleotide sequence ID" value="XM_018221986.1"/>
</dbReference>
<dbReference type="PANTHER" id="PTHR45348:SF2">
    <property type="entry name" value="ZINC-TYPE ALCOHOL DEHYDROGENASE-LIKE PROTEIN C2E1P3.01"/>
    <property type="match status" value="1"/>
</dbReference>
<evidence type="ECO:0000313" key="3">
    <source>
        <dbReference type="EMBL" id="KUJ18916.1"/>
    </source>
</evidence>
<evidence type="ECO:0008006" key="5">
    <source>
        <dbReference type="Google" id="ProtNLM"/>
    </source>
</evidence>
<comment type="similarity">
    <text evidence="1">Belongs to the zinc-containing alcohol dehydrogenase family.</text>
</comment>
<dbReference type="SUPFAM" id="SSF50129">
    <property type="entry name" value="GroES-like"/>
    <property type="match status" value="1"/>
</dbReference>
<name>A0A194XFJ2_MOLSC</name>
<dbReference type="AlphaFoldDB" id="A0A194XFJ2"/>
<protein>
    <recommendedName>
        <fullName evidence="5">Enoyl reductase (ER) domain-containing protein</fullName>
    </recommendedName>
</protein>
<dbReference type="KEGG" id="psco:LY89DRAFT_775143"/>
<keyword evidence="2" id="KW-0560">Oxidoreductase</keyword>
<evidence type="ECO:0000256" key="2">
    <source>
        <dbReference type="ARBA" id="ARBA00023002"/>
    </source>
</evidence>
<dbReference type="Proteomes" id="UP000070700">
    <property type="component" value="Unassembled WGS sequence"/>
</dbReference>
<dbReference type="PANTHER" id="PTHR45348">
    <property type="entry name" value="HYPOTHETICAL OXIDOREDUCTASE (EUROFUNG)"/>
    <property type="match status" value="1"/>
</dbReference>
<accession>A0A194XFJ2</accession>
<evidence type="ECO:0000256" key="1">
    <source>
        <dbReference type="ARBA" id="ARBA00008072"/>
    </source>
</evidence>
<dbReference type="GeneID" id="28831712"/>